<protein>
    <submittedName>
        <fullName evidence="1">Uncharacterized protein</fullName>
    </submittedName>
</protein>
<proteinExistence type="predicted"/>
<evidence type="ECO:0000313" key="2">
    <source>
        <dbReference type="Proteomes" id="UP000298653"/>
    </source>
</evidence>
<gene>
    <name evidence="1" type="ORF">AR1Y2_3026</name>
</gene>
<dbReference type="AlphaFoldDB" id="A0A4V1EGL3"/>
<accession>A0A4V1EGL3</accession>
<evidence type="ECO:0000313" key="1">
    <source>
        <dbReference type="EMBL" id="QCP36480.1"/>
    </source>
</evidence>
<dbReference type="KEGG" id="arf:AR1Y2_3026"/>
<reference evidence="1 2" key="1">
    <citation type="submission" date="2019-05" db="EMBL/GenBank/DDBJ databases">
        <title>Complete genome sequencing of Anaerostipes rhamnosivorans.</title>
        <authorList>
            <person name="Bui T.P.N."/>
            <person name="de Vos W.M."/>
        </authorList>
    </citation>
    <scope>NUCLEOTIDE SEQUENCE [LARGE SCALE GENOMIC DNA]</scope>
    <source>
        <strain evidence="1 2">1y2</strain>
    </source>
</reference>
<organism evidence="1 2">
    <name type="scientific">Anaerostipes rhamnosivorans</name>
    <dbReference type="NCBI Taxonomy" id="1229621"/>
    <lineage>
        <taxon>Bacteria</taxon>
        <taxon>Bacillati</taxon>
        <taxon>Bacillota</taxon>
        <taxon>Clostridia</taxon>
        <taxon>Lachnospirales</taxon>
        <taxon>Lachnospiraceae</taxon>
        <taxon>Anaerostipes</taxon>
    </lineage>
</organism>
<name>A0A4V1EGL3_9FIRM</name>
<dbReference type="EMBL" id="CP040058">
    <property type="protein sequence ID" value="QCP36480.1"/>
    <property type="molecule type" value="Genomic_DNA"/>
</dbReference>
<sequence length="46" mass="5551">MADRRRFQRKNRKSTIGWEKRKETLILSGKLTIIKRRNGEEAVDKH</sequence>
<keyword evidence="2" id="KW-1185">Reference proteome</keyword>
<dbReference type="Proteomes" id="UP000298653">
    <property type="component" value="Chromosome"/>
</dbReference>